<dbReference type="AlphaFoldDB" id="A0A0V1F3Y9"/>
<organism evidence="1 2">
    <name type="scientific">Trichinella pseudospiralis</name>
    <name type="common">Parasitic roundworm</name>
    <dbReference type="NCBI Taxonomy" id="6337"/>
    <lineage>
        <taxon>Eukaryota</taxon>
        <taxon>Metazoa</taxon>
        <taxon>Ecdysozoa</taxon>
        <taxon>Nematoda</taxon>
        <taxon>Enoplea</taxon>
        <taxon>Dorylaimia</taxon>
        <taxon>Trichinellida</taxon>
        <taxon>Trichinellidae</taxon>
        <taxon>Trichinella</taxon>
    </lineage>
</organism>
<accession>A0A0V1F3Y9</accession>
<dbReference type="Proteomes" id="UP000054995">
    <property type="component" value="Unassembled WGS sequence"/>
</dbReference>
<evidence type="ECO:0000313" key="2">
    <source>
        <dbReference type="Proteomes" id="UP000054995"/>
    </source>
</evidence>
<reference evidence="1 2" key="1">
    <citation type="submission" date="2015-01" db="EMBL/GenBank/DDBJ databases">
        <title>Evolution of Trichinella species and genotypes.</title>
        <authorList>
            <person name="Korhonen P.K."/>
            <person name="Edoardo P."/>
            <person name="Giuseppe L.R."/>
            <person name="Gasser R.B."/>
        </authorList>
    </citation>
    <scope>NUCLEOTIDE SEQUENCE [LARGE SCALE GENOMIC DNA]</scope>
    <source>
        <strain evidence="1">ISS470</strain>
    </source>
</reference>
<protein>
    <submittedName>
        <fullName evidence="1">Uncharacterized protein</fullName>
    </submittedName>
</protein>
<comment type="caution">
    <text evidence="1">The sequence shown here is derived from an EMBL/GenBank/DDBJ whole genome shotgun (WGS) entry which is preliminary data.</text>
</comment>
<dbReference type="EMBL" id="JYDT01000442">
    <property type="protein sequence ID" value="KRY80524.1"/>
    <property type="molecule type" value="Genomic_DNA"/>
</dbReference>
<gene>
    <name evidence="1" type="ORF">T4D_5951</name>
</gene>
<keyword evidence="2" id="KW-1185">Reference proteome</keyword>
<sequence length="60" mass="6875">MEWLLDADGVRVLPSKLQSSFQVICNKSYVMQLLEKMPDEMVQLGNHQRLVCHACHDAAF</sequence>
<proteinExistence type="predicted"/>
<evidence type="ECO:0000313" key="1">
    <source>
        <dbReference type="EMBL" id="KRY80524.1"/>
    </source>
</evidence>
<name>A0A0V1F3Y9_TRIPS</name>